<accession>A0A849KF71</accession>
<keyword evidence="2" id="KW-1185">Reference proteome</keyword>
<dbReference type="AlphaFoldDB" id="A0A849KF71"/>
<organism evidence="1 2">
    <name type="scientific">Ochrobactrum soli</name>
    <dbReference type="NCBI Taxonomy" id="2448455"/>
    <lineage>
        <taxon>Bacteria</taxon>
        <taxon>Pseudomonadati</taxon>
        <taxon>Pseudomonadota</taxon>
        <taxon>Alphaproteobacteria</taxon>
        <taxon>Hyphomicrobiales</taxon>
        <taxon>Brucellaceae</taxon>
        <taxon>Brucella/Ochrobactrum group</taxon>
        <taxon>Ochrobactrum</taxon>
    </lineage>
</organism>
<reference evidence="1 2" key="1">
    <citation type="submission" date="2020-05" db="EMBL/GenBank/DDBJ databases">
        <title>Draft Genome Sequence of Ochrobactrum soli Isolated from Stable Fly Gut.</title>
        <authorList>
            <person name="Pileggi M.T."/>
            <person name="Vazhakkala L.J."/>
            <person name="Wong C.N."/>
        </authorList>
    </citation>
    <scope>NUCLEOTIDE SEQUENCE [LARGE SCALE GENOMIC DNA]</scope>
    <source>
        <strain evidence="1 2">MTP-C0764</strain>
    </source>
</reference>
<evidence type="ECO:0000313" key="2">
    <source>
        <dbReference type="Proteomes" id="UP000574931"/>
    </source>
</evidence>
<proteinExistence type="predicted"/>
<dbReference type="Proteomes" id="UP000574931">
    <property type="component" value="Unassembled WGS sequence"/>
</dbReference>
<dbReference type="RefSeq" id="WP_171316909.1">
    <property type="nucleotide sequence ID" value="NZ_JABFCY010000001.1"/>
</dbReference>
<name>A0A849KF71_9HYPH</name>
<evidence type="ECO:0000313" key="1">
    <source>
        <dbReference type="EMBL" id="NNU59083.1"/>
    </source>
</evidence>
<protein>
    <submittedName>
        <fullName evidence="1">Uncharacterized protein</fullName>
    </submittedName>
</protein>
<sequence length="82" mass="9451">MNALISSVSQSAYNLVSDTRHSLSGIFNLQHRGFWFRLPLTKLSLWIEWRECSVGYGWQKNDTADLEVFAGRLQGVFSIERD</sequence>
<comment type="caution">
    <text evidence="1">The sequence shown here is derived from an EMBL/GenBank/DDBJ whole genome shotgun (WGS) entry which is preliminary data.</text>
</comment>
<dbReference type="EMBL" id="JABFCY010000001">
    <property type="protein sequence ID" value="NNU59083.1"/>
    <property type="molecule type" value="Genomic_DNA"/>
</dbReference>
<gene>
    <name evidence="1" type="ORF">HKX02_02280</name>
</gene>